<reference evidence="1 2" key="1">
    <citation type="submission" date="2021-06" db="EMBL/GenBank/DDBJ databases">
        <title>Caerostris darwini draft genome.</title>
        <authorList>
            <person name="Kono N."/>
            <person name="Arakawa K."/>
        </authorList>
    </citation>
    <scope>NUCLEOTIDE SEQUENCE [LARGE SCALE GENOMIC DNA]</scope>
</reference>
<name>A0AAV4WX06_9ARAC</name>
<accession>A0AAV4WX06</accession>
<sequence>MSSDRGNVFDIVELLYIQAESYQKCVFREFRRVILIYPRRSNVSNVTQQILQPQILKPSLPKNPATHLQIDRNKSPKTISLLKPRLSYHKLTT</sequence>
<keyword evidence="2" id="KW-1185">Reference proteome</keyword>
<evidence type="ECO:0000313" key="1">
    <source>
        <dbReference type="EMBL" id="GIY86179.1"/>
    </source>
</evidence>
<organism evidence="1 2">
    <name type="scientific">Caerostris darwini</name>
    <dbReference type="NCBI Taxonomy" id="1538125"/>
    <lineage>
        <taxon>Eukaryota</taxon>
        <taxon>Metazoa</taxon>
        <taxon>Ecdysozoa</taxon>
        <taxon>Arthropoda</taxon>
        <taxon>Chelicerata</taxon>
        <taxon>Arachnida</taxon>
        <taxon>Araneae</taxon>
        <taxon>Araneomorphae</taxon>
        <taxon>Entelegynae</taxon>
        <taxon>Araneoidea</taxon>
        <taxon>Araneidae</taxon>
        <taxon>Caerostris</taxon>
    </lineage>
</organism>
<protein>
    <submittedName>
        <fullName evidence="1">Uncharacterized protein</fullName>
    </submittedName>
</protein>
<dbReference type="EMBL" id="BPLQ01015153">
    <property type="protein sequence ID" value="GIY86179.1"/>
    <property type="molecule type" value="Genomic_DNA"/>
</dbReference>
<proteinExistence type="predicted"/>
<dbReference type="AlphaFoldDB" id="A0AAV4WX06"/>
<evidence type="ECO:0000313" key="2">
    <source>
        <dbReference type="Proteomes" id="UP001054837"/>
    </source>
</evidence>
<gene>
    <name evidence="1" type="ORF">CDAR_547241</name>
</gene>
<dbReference type="Proteomes" id="UP001054837">
    <property type="component" value="Unassembled WGS sequence"/>
</dbReference>
<comment type="caution">
    <text evidence="1">The sequence shown here is derived from an EMBL/GenBank/DDBJ whole genome shotgun (WGS) entry which is preliminary data.</text>
</comment>